<keyword evidence="3" id="KW-0378">Hydrolase</keyword>
<dbReference type="Pfam" id="PF03796">
    <property type="entry name" value="DnaB_C"/>
    <property type="match status" value="1"/>
</dbReference>
<dbReference type="GO" id="GO:0005524">
    <property type="term" value="F:ATP binding"/>
    <property type="evidence" value="ECO:0007669"/>
    <property type="project" value="InterPro"/>
</dbReference>
<dbReference type="PANTHER" id="PTHR30153">
    <property type="entry name" value="REPLICATIVE DNA HELICASE DNAB"/>
    <property type="match status" value="1"/>
</dbReference>
<dbReference type="GeneID" id="54988522"/>
<dbReference type="PANTHER" id="PTHR30153:SF2">
    <property type="entry name" value="REPLICATIVE DNA HELICASE"/>
    <property type="match status" value="1"/>
</dbReference>
<dbReference type="PROSITE" id="PS51199">
    <property type="entry name" value="SF4_HELICASE"/>
    <property type="match status" value="1"/>
</dbReference>
<dbReference type="PRINTS" id="PR01874">
    <property type="entry name" value="DNAREPAIRADA"/>
</dbReference>
<feature type="region of interest" description="Disordered" evidence="1">
    <location>
        <begin position="465"/>
        <end position="501"/>
    </location>
</feature>
<keyword evidence="3" id="KW-0347">Helicase</keyword>
<feature type="domain" description="SF4 helicase" evidence="2">
    <location>
        <begin position="179"/>
        <end position="388"/>
    </location>
</feature>
<keyword evidence="4" id="KW-1185">Reference proteome</keyword>
<keyword evidence="3" id="KW-0547">Nucleotide-binding</keyword>
<dbReference type="Gene3D" id="3.40.50.300">
    <property type="entry name" value="P-loop containing nucleotide triphosphate hydrolases"/>
    <property type="match status" value="1"/>
</dbReference>
<evidence type="ECO:0000313" key="4">
    <source>
        <dbReference type="Proteomes" id="UP000241463"/>
    </source>
</evidence>
<proteinExistence type="predicted"/>
<keyword evidence="3" id="KW-0067">ATP-binding</keyword>
<dbReference type="KEGG" id="vg:54988522"/>
<dbReference type="GO" id="GO:0003678">
    <property type="term" value="F:DNA helicase activity"/>
    <property type="evidence" value="ECO:0007669"/>
    <property type="project" value="InterPro"/>
</dbReference>
<protein>
    <submittedName>
        <fullName evidence="3">DNA helicase</fullName>
    </submittedName>
</protein>
<dbReference type="GO" id="GO:0006260">
    <property type="term" value="P:DNA replication"/>
    <property type="evidence" value="ECO:0007669"/>
    <property type="project" value="InterPro"/>
</dbReference>
<accession>A0A2K9VCL7</accession>
<evidence type="ECO:0000256" key="1">
    <source>
        <dbReference type="SAM" id="MobiDB-lite"/>
    </source>
</evidence>
<dbReference type="InterPro" id="IPR027417">
    <property type="entry name" value="P-loop_NTPase"/>
</dbReference>
<dbReference type="InterPro" id="IPR007694">
    <property type="entry name" value="DNA_helicase_DnaB-like_C"/>
</dbReference>
<dbReference type="EMBL" id="MG765277">
    <property type="protein sequence ID" value="AUV59973.1"/>
    <property type="molecule type" value="Genomic_DNA"/>
</dbReference>
<evidence type="ECO:0000313" key="3">
    <source>
        <dbReference type="EMBL" id="AUV59973.1"/>
    </source>
</evidence>
<evidence type="ECO:0000259" key="2">
    <source>
        <dbReference type="PROSITE" id="PS51199"/>
    </source>
</evidence>
<dbReference type="SUPFAM" id="SSF52540">
    <property type="entry name" value="P-loop containing nucleoside triphosphate hydrolases"/>
    <property type="match status" value="1"/>
</dbReference>
<reference evidence="3 4" key="1">
    <citation type="submission" date="2018-01" db="EMBL/GenBank/DDBJ databases">
        <title>Lactobacillus phages that infect wine-derived L. plantarum strains.</title>
        <authorList>
            <person name="Kyrkou I."/>
            <person name="Hestbjerg Hansen L."/>
        </authorList>
    </citation>
    <scope>NUCLEOTIDE SEQUENCE [LARGE SCALE GENOMIC DNA]</scope>
</reference>
<sequence length="501" mass="56351">MTESTKTLQEQLLVRALSSSYITNAVLARNTPSLLTNPTYQVLGNILVRYYATDTKPISEASIKLGIDRYFKDENRRRSHKHEDPLTQQEELDITQTINDVMETKPDSSDEIEESLDKYVKKTLASAAILEEAQRDSDDLSKRVEEKLDDINSLDINGSADTVVDVYRDVRKKAETYINDLGQAKIPSGLKTFDYVMSGGLQKGQIAMIGGKSGFGKTVFLSNLSYYYSMVSGHNVLQVSLEELMADSYMRFDRMHYRVTPSDMLNGDGKIDPNFIKNVLAKPHKPDKGTLLFKRYTPNTLTVDGLRQCIDASERQKGLKLDVVVLDYADLMRTSKKSDNEAVQGEELFQNLSKLAQEENVILITGTQLNRSAGSQEVMTLESIEGSYRKINTTAFAGTLNGTKEERDGGFMRIYLDKIRNRFVSDDYMLFKFDKGTMLLTDETDAEKVEHMSLINQDASNMKAQRRAEYAKGNGNDTSNSEMQDKANEIISSLMGGNKED</sequence>
<dbReference type="Proteomes" id="UP000241463">
    <property type="component" value="Segment"/>
</dbReference>
<dbReference type="RefSeq" id="YP_009798077.1">
    <property type="nucleotide sequence ID" value="NC_047924.1"/>
</dbReference>
<organism evidence="3 4">
    <name type="scientific">Lactobacillus phage Bacchae</name>
    <dbReference type="NCBI Taxonomy" id="2079429"/>
    <lineage>
        <taxon>Viruses</taxon>
        <taxon>Duplodnaviria</taxon>
        <taxon>Heunggongvirae</taxon>
        <taxon>Uroviricota</taxon>
        <taxon>Caudoviricetes</taxon>
        <taxon>Herelleviridae</taxon>
        <taxon>Harbinvirus</taxon>
        <taxon>Harbinvirus bacchae</taxon>
    </lineage>
</organism>
<name>A0A2K9VCL7_9CAUD</name>